<sequence>MNPESMLSQKLREERAKFFQNMKHNGIEDEVFLNWFWNNKYAACEGALSLSVAMMYEGWKGAKKFS</sequence>
<organism evidence="1 2">
    <name type="scientific">Enterobacteria phage RB27</name>
    <name type="common">Bacteriophage RB27</name>
    <dbReference type="NCBI Taxonomy" id="69609"/>
    <lineage>
        <taxon>Viruses</taxon>
        <taxon>Duplodnaviria</taxon>
        <taxon>Heunggongvirae</taxon>
        <taxon>Uroviricota</taxon>
        <taxon>Caudoviricetes</taxon>
        <taxon>Pantevenvirales</taxon>
        <taxon>Straboviridae</taxon>
        <taxon>Tevenvirinae</taxon>
        <taxon>Tequatrovirus</taxon>
        <taxon>Tequatrovirus RB27</taxon>
    </lineage>
</organism>
<protein>
    <submittedName>
        <fullName evidence="1">Uncharacterized protein</fullName>
    </submittedName>
</protein>
<dbReference type="Pfam" id="PF17593">
    <property type="entry name" value="DUF5490"/>
    <property type="match status" value="1"/>
</dbReference>
<accession>A0A097J5H7</accession>
<gene>
    <name evidence="1" type="ORF">RB27_070</name>
</gene>
<proteinExistence type="predicted"/>
<dbReference type="InterPro" id="IPR020156">
    <property type="entry name" value="DUF5490"/>
</dbReference>
<dbReference type="RefSeq" id="YP_009102275.1">
    <property type="nucleotide sequence ID" value="NC_025448.1"/>
</dbReference>
<evidence type="ECO:0000313" key="2">
    <source>
        <dbReference type="Proteomes" id="UP000029932"/>
    </source>
</evidence>
<name>A0A097J5H7_BPR27</name>
<dbReference type="Proteomes" id="UP000029932">
    <property type="component" value="Segment"/>
</dbReference>
<reference evidence="1 2" key="1">
    <citation type="submission" date="2014-09" db="EMBL/GenBank/DDBJ databases">
        <title>Complete Genome Sequences of T4-like Bacteriophages RB3, RB5, RB6, RB7, RB9, RB10, RB27, RB33, RB55, RB59, and RB68.</title>
        <authorList>
            <person name="Yaung S.J."/>
            <person name="Esvelt K.M."/>
            <person name="Church G.M."/>
        </authorList>
    </citation>
    <scope>NUCLEOTIDE SEQUENCE [LARGE SCALE GENOMIC DNA]</scope>
</reference>
<dbReference type="GeneID" id="22113059"/>
<organismHost>
    <name type="scientific">Escherichia coli</name>
    <dbReference type="NCBI Taxonomy" id="562"/>
</organismHost>
<dbReference type="EMBL" id="KM607000">
    <property type="protein sequence ID" value="AIT74437.1"/>
    <property type="molecule type" value="Genomic_DNA"/>
</dbReference>
<evidence type="ECO:0000313" key="1">
    <source>
        <dbReference type="EMBL" id="AIT74437.1"/>
    </source>
</evidence>
<keyword evidence="2" id="KW-1185">Reference proteome</keyword>
<dbReference type="KEGG" id="vg:22113059"/>